<gene>
    <name evidence="1" type="ORF">AVEN_160563_1</name>
</gene>
<dbReference type="Proteomes" id="UP000499080">
    <property type="component" value="Unassembled WGS sequence"/>
</dbReference>
<organism evidence="1 2">
    <name type="scientific">Araneus ventricosus</name>
    <name type="common">Orbweaver spider</name>
    <name type="synonym">Epeira ventricosa</name>
    <dbReference type="NCBI Taxonomy" id="182803"/>
    <lineage>
        <taxon>Eukaryota</taxon>
        <taxon>Metazoa</taxon>
        <taxon>Ecdysozoa</taxon>
        <taxon>Arthropoda</taxon>
        <taxon>Chelicerata</taxon>
        <taxon>Arachnida</taxon>
        <taxon>Araneae</taxon>
        <taxon>Araneomorphae</taxon>
        <taxon>Entelegynae</taxon>
        <taxon>Araneoidea</taxon>
        <taxon>Araneidae</taxon>
        <taxon>Araneus</taxon>
    </lineage>
</organism>
<evidence type="ECO:0000313" key="2">
    <source>
        <dbReference type="Proteomes" id="UP000499080"/>
    </source>
</evidence>
<comment type="caution">
    <text evidence="1">The sequence shown here is derived from an EMBL/GenBank/DDBJ whole genome shotgun (WGS) entry which is preliminary data.</text>
</comment>
<reference evidence="1 2" key="1">
    <citation type="journal article" date="2019" name="Sci. Rep.">
        <title>Orb-weaving spider Araneus ventricosus genome elucidates the spidroin gene catalogue.</title>
        <authorList>
            <person name="Kono N."/>
            <person name="Nakamura H."/>
            <person name="Ohtoshi R."/>
            <person name="Moran D.A.P."/>
            <person name="Shinohara A."/>
            <person name="Yoshida Y."/>
            <person name="Fujiwara M."/>
            <person name="Mori M."/>
            <person name="Tomita M."/>
            <person name="Arakawa K."/>
        </authorList>
    </citation>
    <scope>NUCLEOTIDE SEQUENCE [LARGE SCALE GENOMIC DNA]</scope>
</reference>
<proteinExistence type="predicted"/>
<dbReference type="EMBL" id="BGPR01005681">
    <property type="protein sequence ID" value="GBN12439.1"/>
    <property type="molecule type" value="Genomic_DNA"/>
</dbReference>
<keyword evidence="2" id="KW-1185">Reference proteome</keyword>
<name>A0A4Y2LD79_ARAVE</name>
<sequence length="94" mass="10540">MESPGEIRISVPNRDNEKNIAFSEIFNLLPKMPNLSRGSLPRSGVQAWPLPDIPYLPLQNSLPNHKTNIAGKRHSMFVAMRSGRFPAERLSSKS</sequence>
<evidence type="ECO:0000313" key="1">
    <source>
        <dbReference type="EMBL" id="GBN12439.1"/>
    </source>
</evidence>
<protein>
    <submittedName>
        <fullName evidence="1">Uncharacterized protein</fullName>
    </submittedName>
</protein>
<accession>A0A4Y2LD79</accession>
<dbReference type="AlphaFoldDB" id="A0A4Y2LD79"/>